<feature type="domain" description="Uncharacterized protein YyaB-like PH" evidence="2">
    <location>
        <begin position="61"/>
        <end position="136"/>
    </location>
</feature>
<accession>A0A5C7BDU4</accession>
<evidence type="ECO:0000313" key="3">
    <source>
        <dbReference type="EMBL" id="TXE19919.1"/>
    </source>
</evidence>
<keyword evidence="1" id="KW-1133">Transmembrane helix</keyword>
<dbReference type="EMBL" id="VOSB01000002">
    <property type="protein sequence ID" value="TXE19919.1"/>
    <property type="molecule type" value="Genomic_DNA"/>
</dbReference>
<dbReference type="STRING" id="1123037.GCA_000425305_02846"/>
<dbReference type="OrthoDB" id="1437824at2"/>
<proteinExistence type="predicted"/>
<protein>
    <recommendedName>
        <fullName evidence="2">Uncharacterized protein YyaB-like PH domain-containing protein</fullName>
    </recommendedName>
</protein>
<evidence type="ECO:0000313" key="4">
    <source>
        <dbReference type="Proteomes" id="UP000321938"/>
    </source>
</evidence>
<evidence type="ECO:0000256" key="1">
    <source>
        <dbReference type="SAM" id="Phobius"/>
    </source>
</evidence>
<feature type="transmembrane region" description="Helical" evidence="1">
    <location>
        <begin position="41"/>
        <end position="59"/>
    </location>
</feature>
<keyword evidence="1" id="KW-0472">Membrane</keyword>
<sequence length="147" mass="16621">MKFQSRKDIVFQIITFGFAMIFIGVAIVIFVESGLEDRSSFLSSLLILSVAGLLLWMYLDTTYELTPIELKYKCGPIRGAIPIEDILEIIKGKTLWSGFKPATARNGLIIKYRKYNEIYISPKTNDTFVRNILELNSSIKVTANSNS</sequence>
<evidence type="ECO:0000259" key="2">
    <source>
        <dbReference type="Pfam" id="PF06713"/>
    </source>
</evidence>
<comment type="caution">
    <text evidence="3">The sequence shown here is derived from an EMBL/GenBank/DDBJ whole genome shotgun (WGS) entry which is preliminary data.</text>
</comment>
<dbReference type="Proteomes" id="UP000321938">
    <property type="component" value="Unassembled WGS sequence"/>
</dbReference>
<organism evidence="3 4">
    <name type="scientific">Psychroserpens burtonensis</name>
    <dbReference type="NCBI Taxonomy" id="49278"/>
    <lineage>
        <taxon>Bacteria</taxon>
        <taxon>Pseudomonadati</taxon>
        <taxon>Bacteroidota</taxon>
        <taxon>Flavobacteriia</taxon>
        <taxon>Flavobacteriales</taxon>
        <taxon>Flavobacteriaceae</taxon>
        <taxon>Psychroserpens</taxon>
    </lineage>
</organism>
<dbReference type="InterPro" id="IPR009589">
    <property type="entry name" value="PH_YyaB-like"/>
</dbReference>
<reference evidence="3 4" key="1">
    <citation type="submission" date="2019-08" db="EMBL/GenBank/DDBJ databases">
        <title>Genome of Psychroserpens burtonensis ACAM 167.</title>
        <authorList>
            <person name="Bowman J.P."/>
        </authorList>
    </citation>
    <scope>NUCLEOTIDE SEQUENCE [LARGE SCALE GENOMIC DNA]</scope>
    <source>
        <strain evidence="3 4">ACAM 167</strain>
    </source>
</reference>
<dbReference type="RefSeq" id="WP_028872570.1">
    <property type="nucleotide sequence ID" value="NZ_VOSB01000002.1"/>
</dbReference>
<feature type="transmembrane region" description="Helical" evidence="1">
    <location>
        <begin position="9"/>
        <end position="29"/>
    </location>
</feature>
<dbReference type="Pfam" id="PF06713">
    <property type="entry name" value="bPH_4"/>
    <property type="match status" value="1"/>
</dbReference>
<gene>
    <name evidence="3" type="ORF">ES692_01275</name>
</gene>
<dbReference type="GO" id="GO:0030153">
    <property type="term" value="P:bacteriocin immunity"/>
    <property type="evidence" value="ECO:0007669"/>
    <property type="project" value="InterPro"/>
</dbReference>
<name>A0A5C7BDU4_9FLAO</name>
<keyword evidence="1" id="KW-0812">Transmembrane</keyword>
<keyword evidence="4" id="KW-1185">Reference proteome</keyword>
<dbReference type="AlphaFoldDB" id="A0A5C7BDU4"/>